<evidence type="ECO:0000256" key="1">
    <source>
        <dbReference type="SAM" id="MobiDB-lite"/>
    </source>
</evidence>
<dbReference type="AlphaFoldDB" id="A0A918A714"/>
<keyword evidence="3" id="KW-1185">Reference proteome</keyword>
<feature type="region of interest" description="Disordered" evidence="1">
    <location>
        <begin position="43"/>
        <end position="62"/>
    </location>
</feature>
<reference evidence="2" key="1">
    <citation type="journal article" date="2014" name="Int. J. Syst. Evol. Microbiol.">
        <title>Complete genome sequence of Corynebacterium casei LMG S-19264T (=DSM 44701T), isolated from a smear-ripened cheese.</title>
        <authorList>
            <consortium name="US DOE Joint Genome Institute (JGI-PGF)"/>
            <person name="Walter F."/>
            <person name="Albersmeier A."/>
            <person name="Kalinowski J."/>
            <person name="Ruckert C."/>
        </authorList>
    </citation>
    <scope>NUCLEOTIDE SEQUENCE</scope>
    <source>
        <strain evidence="2">CGMCC 4.7430</strain>
    </source>
</reference>
<sequence>MTLRHLPELFADGATGYLPLDLRPDSEDIGHGTRLQSVTTCTVGMHRTTPGEERQESDPLIT</sequence>
<evidence type="ECO:0000313" key="2">
    <source>
        <dbReference type="EMBL" id="GGP08949.1"/>
    </source>
</evidence>
<organism evidence="2 3">
    <name type="scientific">Nonomuraea glycinis</name>
    <dbReference type="NCBI Taxonomy" id="2047744"/>
    <lineage>
        <taxon>Bacteria</taxon>
        <taxon>Bacillati</taxon>
        <taxon>Actinomycetota</taxon>
        <taxon>Actinomycetes</taxon>
        <taxon>Streptosporangiales</taxon>
        <taxon>Streptosporangiaceae</taxon>
        <taxon>Nonomuraea</taxon>
    </lineage>
</organism>
<proteinExistence type="predicted"/>
<dbReference type="EMBL" id="BMNK01000007">
    <property type="protein sequence ID" value="GGP08949.1"/>
    <property type="molecule type" value="Genomic_DNA"/>
</dbReference>
<reference evidence="2" key="2">
    <citation type="submission" date="2020-09" db="EMBL/GenBank/DDBJ databases">
        <authorList>
            <person name="Sun Q."/>
            <person name="Zhou Y."/>
        </authorList>
    </citation>
    <scope>NUCLEOTIDE SEQUENCE</scope>
    <source>
        <strain evidence="2">CGMCC 4.7430</strain>
    </source>
</reference>
<comment type="caution">
    <text evidence="2">The sequence shown here is derived from an EMBL/GenBank/DDBJ whole genome shotgun (WGS) entry which is preliminary data.</text>
</comment>
<gene>
    <name evidence="2" type="ORF">GCM10012278_42580</name>
</gene>
<name>A0A918A714_9ACTN</name>
<dbReference type="Proteomes" id="UP000660745">
    <property type="component" value="Unassembled WGS sequence"/>
</dbReference>
<feature type="compositionally biased region" description="Basic and acidic residues" evidence="1">
    <location>
        <begin position="49"/>
        <end position="62"/>
    </location>
</feature>
<accession>A0A918A714</accession>
<protein>
    <submittedName>
        <fullName evidence="2">Uncharacterized protein</fullName>
    </submittedName>
</protein>
<evidence type="ECO:0000313" key="3">
    <source>
        <dbReference type="Proteomes" id="UP000660745"/>
    </source>
</evidence>